<reference evidence="4" key="1">
    <citation type="journal article" date="2020" name="Nature">
        <title>Giant virus diversity and host interactions through global metagenomics.</title>
        <authorList>
            <person name="Schulz F."/>
            <person name="Roux S."/>
            <person name="Paez-Espino D."/>
            <person name="Jungbluth S."/>
            <person name="Walsh D.A."/>
            <person name="Denef V.J."/>
            <person name="McMahon K.D."/>
            <person name="Konstantinidis K.T."/>
            <person name="Eloe-Fadrosh E.A."/>
            <person name="Kyrpides N.C."/>
            <person name="Woyke T."/>
        </authorList>
    </citation>
    <scope>NUCLEOTIDE SEQUENCE</scope>
    <source>
        <strain evidence="4">GVMAG-M-3300023179-71</strain>
    </source>
</reference>
<proteinExistence type="predicted"/>
<sequence>MIIILIGIFIFILFYLLVSSPVETSSSDVFGLNILFFFIFIAFFFLFLFIKSKNPEIVQNFPTVFAKINDIFSNKPEINVSIENKNVVYPKKQVFNIPEQNFNYQDAQTICKAFDSQLATVEQVNDAYKDGADWCNMGWSDNQLGLYPTQQSTYDKLQTIPGHEHDCGIPGVNGGYISNSETKLGVNCFGIKPEIDDVEKNIMENVPFYPKTVDEEKMEEKIDYWKKNLDKIILSPFNHYSWSKL</sequence>
<protein>
    <recommendedName>
        <fullName evidence="3">Link domain-containing protein</fullName>
    </recommendedName>
</protein>
<dbReference type="Pfam" id="PF00193">
    <property type="entry name" value="Xlink"/>
    <property type="match status" value="1"/>
</dbReference>
<keyword evidence="2" id="KW-0812">Transmembrane</keyword>
<dbReference type="InterPro" id="IPR016186">
    <property type="entry name" value="C-type_lectin-like/link_sf"/>
</dbReference>
<organism evidence="4">
    <name type="scientific">viral metagenome</name>
    <dbReference type="NCBI Taxonomy" id="1070528"/>
    <lineage>
        <taxon>unclassified sequences</taxon>
        <taxon>metagenomes</taxon>
        <taxon>organismal metagenomes</taxon>
    </lineage>
</organism>
<evidence type="ECO:0000259" key="3">
    <source>
        <dbReference type="PROSITE" id="PS50963"/>
    </source>
</evidence>
<dbReference type="PROSITE" id="PS50963">
    <property type="entry name" value="LINK_2"/>
    <property type="match status" value="1"/>
</dbReference>
<evidence type="ECO:0000256" key="2">
    <source>
        <dbReference type="SAM" id="Phobius"/>
    </source>
</evidence>
<evidence type="ECO:0000256" key="1">
    <source>
        <dbReference type="ARBA" id="ARBA00023157"/>
    </source>
</evidence>
<dbReference type="AlphaFoldDB" id="A0A6C0H650"/>
<feature type="transmembrane region" description="Helical" evidence="2">
    <location>
        <begin position="29"/>
        <end position="50"/>
    </location>
</feature>
<dbReference type="SMART" id="SM00445">
    <property type="entry name" value="LINK"/>
    <property type="match status" value="1"/>
</dbReference>
<dbReference type="InterPro" id="IPR016187">
    <property type="entry name" value="CTDL_fold"/>
</dbReference>
<name>A0A6C0H650_9ZZZZ</name>
<dbReference type="Gene3D" id="3.10.100.10">
    <property type="entry name" value="Mannose-Binding Protein A, subunit A"/>
    <property type="match status" value="1"/>
</dbReference>
<dbReference type="GO" id="GO:0007155">
    <property type="term" value="P:cell adhesion"/>
    <property type="evidence" value="ECO:0007669"/>
    <property type="project" value="InterPro"/>
</dbReference>
<keyword evidence="2" id="KW-0472">Membrane</keyword>
<keyword evidence="1" id="KW-1015">Disulfide bond</keyword>
<dbReference type="GO" id="GO:0005540">
    <property type="term" value="F:hyaluronic acid binding"/>
    <property type="evidence" value="ECO:0007669"/>
    <property type="project" value="InterPro"/>
</dbReference>
<dbReference type="EMBL" id="MN739883">
    <property type="protein sequence ID" value="QHT75860.1"/>
    <property type="molecule type" value="Genomic_DNA"/>
</dbReference>
<dbReference type="SUPFAM" id="SSF56436">
    <property type="entry name" value="C-type lectin-like"/>
    <property type="match status" value="1"/>
</dbReference>
<dbReference type="InterPro" id="IPR000538">
    <property type="entry name" value="Link_dom"/>
</dbReference>
<feature type="domain" description="Link" evidence="3">
    <location>
        <begin position="87"/>
        <end position="190"/>
    </location>
</feature>
<evidence type="ECO:0000313" key="4">
    <source>
        <dbReference type="EMBL" id="QHT75860.1"/>
    </source>
</evidence>
<accession>A0A6C0H650</accession>
<keyword evidence="2" id="KW-1133">Transmembrane helix</keyword>